<feature type="region of interest" description="Disordered" evidence="1">
    <location>
        <begin position="58"/>
        <end position="77"/>
    </location>
</feature>
<proteinExistence type="predicted"/>
<gene>
    <name evidence="3" type="primary">LOC127749231</name>
</gene>
<dbReference type="Proteomes" id="UP000504606">
    <property type="component" value="Unplaced"/>
</dbReference>
<dbReference type="KEGG" id="foc:127749231"/>
<evidence type="ECO:0000313" key="2">
    <source>
        <dbReference type="Proteomes" id="UP000504606"/>
    </source>
</evidence>
<evidence type="ECO:0000256" key="1">
    <source>
        <dbReference type="SAM" id="MobiDB-lite"/>
    </source>
</evidence>
<feature type="region of interest" description="Disordered" evidence="1">
    <location>
        <begin position="1"/>
        <end position="36"/>
    </location>
</feature>
<keyword evidence="2" id="KW-1185">Reference proteome</keyword>
<name>A0A9C6WZ73_FRAOC</name>
<dbReference type="AlphaFoldDB" id="A0A9C6WZ73"/>
<accession>A0A9C6WZ73</accession>
<evidence type="ECO:0000313" key="3">
    <source>
        <dbReference type="RefSeq" id="XP_052122523.1"/>
    </source>
</evidence>
<organism evidence="2 3">
    <name type="scientific">Frankliniella occidentalis</name>
    <name type="common">Western flower thrips</name>
    <name type="synonym">Euthrips occidentalis</name>
    <dbReference type="NCBI Taxonomy" id="133901"/>
    <lineage>
        <taxon>Eukaryota</taxon>
        <taxon>Metazoa</taxon>
        <taxon>Ecdysozoa</taxon>
        <taxon>Arthropoda</taxon>
        <taxon>Hexapoda</taxon>
        <taxon>Insecta</taxon>
        <taxon>Pterygota</taxon>
        <taxon>Neoptera</taxon>
        <taxon>Paraneoptera</taxon>
        <taxon>Thysanoptera</taxon>
        <taxon>Terebrantia</taxon>
        <taxon>Thripoidea</taxon>
        <taxon>Thripidae</taxon>
        <taxon>Frankliniella</taxon>
    </lineage>
</organism>
<reference evidence="3" key="1">
    <citation type="submission" date="2025-08" db="UniProtKB">
        <authorList>
            <consortium name="RefSeq"/>
        </authorList>
    </citation>
    <scope>IDENTIFICATION</scope>
    <source>
        <tissue evidence="3">Whole organism</tissue>
    </source>
</reference>
<protein>
    <submittedName>
        <fullName evidence="3">Uncharacterized protein LOC127749231</fullName>
    </submittedName>
</protein>
<dbReference type="GeneID" id="127749231"/>
<feature type="compositionally biased region" description="Basic and acidic residues" evidence="1">
    <location>
        <begin position="1"/>
        <end position="19"/>
    </location>
</feature>
<dbReference type="RefSeq" id="XP_052122523.1">
    <property type="nucleotide sequence ID" value="XM_052266563.1"/>
</dbReference>
<sequence length="185" mass="20550">MNVKASEEMKEAETNRNEDLPSTSAANISEDLFDNDDELEDFMSQSAESAALLEKVQNSEELGVGTTPKTQKVLSEEERLSAHINSRIESNADSDEPANKAWANLAIAEKRALTVINRFNGSKAKGADLRKAISNFNVEEYKMNSTVLREWKNCLSKCMSIVQSEMQKPNIEKASKLLSESDDSN</sequence>